<organism evidence="2 3">
    <name type="scientific">Trametes coccinea (strain BRFM310)</name>
    <name type="common">Pycnoporus coccineus</name>
    <dbReference type="NCBI Taxonomy" id="1353009"/>
    <lineage>
        <taxon>Eukaryota</taxon>
        <taxon>Fungi</taxon>
        <taxon>Dikarya</taxon>
        <taxon>Basidiomycota</taxon>
        <taxon>Agaricomycotina</taxon>
        <taxon>Agaricomycetes</taxon>
        <taxon>Polyporales</taxon>
        <taxon>Polyporaceae</taxon>
        <taxon>Trametes</taxon>
    </lineage>
</organism>
<dbReference type="AlphaFoldDB" id="A0A1Y2IJ79"/>
<evidence type="ECO:0000256" key="1">
    <source>
        <dbReference type="SAM" id="MobiDB-lite"/>
    </source>
</evidence>
<name>A0A1Y2IJ79_TRAC3</name>
<feature type="compositionally biased region" description="Pro residues" evidence="1">
    <location>
        <begin position="64"/>
        <end position="74"/>
    </location>
</feature>
<dbReference type="EMBL" id="KZ084117">
    <property type="protein sequence ID" value="OSD00593.1"/>
    <property type="molecule type" value="Genomic_DNA"/>
</dbReference>
<protein>
    <submittedName>
        <fullName evidence="2">Uncharacterized protein</fullName>
    </submittedName>
</protein>
<feature type="region of interest" description="Disordered" evidence="1">
    <location>
        <begin position="16"/>
        <end position="77"/>
    </location>
</feature>
<sequence>MPSSLQHRRLPRYLFDSQHAFDSSSPSPCTERGSDPGTRTVYARRDAPPGVSNCLSSSGSISPPRSPPPPPPPCASVLRTTTAAAPQAVPACLASSGSFMATTDHSSQTDPTLELEQCTHGAYAPRACAAFRCSPQPAFMRCPQKPNRPHGFRHSPSGSARPRRSLLPSPTSPAP</sequence>
<evidence type="ECO:0000313" key="3">
    <source>
        <dbReference type="Proteomes" id="UP000193067"/>
    </source>
</evidence>
<gene>
    <name evidence="2" type="ORF">PYCCODRAFT_1437181</name>
</gene>
<accession>A0A1Y2IJ79</accession>
<proteinExistence type="predicted"/>
<keyword evidence="3" id="KW-1185">Reference proteome</keyword>
<feature type="region of interest" description="Disordered" evidence="1">
    <location>
        <begin position="142"/>
        <end position="175"/>
    </location>
</feature>
<reference evidence="2 3" key="1">
    <citation type="journal article" date="2015" name="Biotechnol. Biofuels">
        <title>Enhanced degradation of softwood versus hardwood by the white-rot fungus Pycnoporus coccineus.</title>
        <authorList>
            <person name="Couturier M."/>
            <person name="Navarro D."/>
            <person name="Chevret D."/>
            <person name="Henrissat B."/>
            <person name="Piumi F."/>
            <person name="Ruiz-Duenas F.J."/>
            <person name="Martinez A.T."/>
            <person name="Grigoriev I.V."/>
            <person name="Riley R."/>
            <person name="Lipzen A."/>
            <person name="Berrin J.G."/>
            <person name="Master E.R."/>
            <person name="Rosso M.N."/>
        </authorList>
    </citation>
    <scope>NUCLEOTIDE SEQUENCE [LARGE SCALE GENOMIC DNA]</scope>
    <source>
        <strain evidence="2 3">BRFM310</strain>
    </source>
</reference>
<evidence type="ECO:0000313" key="2">
    <source>
        <dbReference type="EMBL" id="OSD00593.1"/>
    </source>
</evidence>
<dbReference type="Proteomes" id="UP000193067">
    <property type="component" value="Unassembled WGS sequence"/>
</dbReference>
<feature type="compositionally biased region" description="Low complexity" evidence="1">
    <location>
        <begin position="155"/>
        <end position="169"/>
    </location>
</feature>